<dbReference type="AlphaFoldDB" id="A0A8H3IFX0"/>
<comment type="caution">
    <text evidence="1">The sequence shown here is derived from an EMBL/GenBank/DDBJ whole genome shotgun (WGS) entry which is preliminary data.</text>
</comment>
<keyword evidence="2" id="KW-1185">Reference proteome</keyword>
<accession>A0A8H3IFX0</accession>
<gene>
    <name evidence="1" type="ORF">GOMPHAMPRED_008136</name>
</gene>
<name>A0A8H3IFX0_9LECA</name>
<evidence type="ECO:0000313" key="1">
    <source>
        <dbReference type="EMBL" id="CAF9914345.1"/>
    </source>
</evidence>
<organism evidence="1 2">
    <name type="scientific">Gomphillus americanus</name>
    <dbReference type="NCBI Taxonomy" id="1940652"/>
    <lineage>
        <taxon>Eukaryota</taxon>
        <taxon>Fungi</taxon>
        <taxon>Dikarya</taxon>
        <taxon>Ascomycota</taxon>
        <taxon>Pezizomycotina</taxon>
        <taxon>Lecanoromycetes</taxon>
        <taxon>OSLEUM clade</taxon>
        <taxon>Ostropomycetidae</taxon>
        <taxon>Ostropales</taxon>
        <taxon>Graphidaceae</taxon>
        <taxon>Gomphilloideae</taxon>
        <taxon>Gomphillus</taxon>
    </lineage>
</organism>
<protein>
    <submittedName>
        <fullName evidence="1">Uncharacterized protein</fullName>
    </submittedName>
</protein>
<dbReference type="Proteomes" id="UP000664169">
    <property type="component" value="Unassembled WGS sequence"/>
</dbReference>
<dbReference type="EMBL" id="CAJPDQ010000009">
    <property type="protein sequence ID" value="CAF9914345.1"/>
    <property type="molecule type" value="Genomic_DNA"/>
</dbReference>
<reference evidence="1" key="1">
    <citation type="submission" date="2021-03" db="EMBL/GenBank/DDBJ databases">
        <authorList>
            <person name="Tagirdzhanova G."/>
        </authorList>
    </citation>
    <scope>NUCLEOTIDE SEQUENCE</scope>
</reference>
<proteinExistence type="predicted"/>
<evidence type="ECO:0000313" key="2">
    <source>
        <dbReference type="Proteomes" id="UP000664169"/>
    </source>
</evidence>
<sequence length="368" mass="42365">MAEYNPGIHNAVVALTTLWEIPQSQIILGGQVPTTINSNPRYQNALEWYDRSVCLSKNSIQEIPEDCPDTIIESLVLTILYMHIEYRLGHRHNTERLARTAFAVIDSFCLVLETTDDPRLLAVFLQLLRFPATQRIDCTMISQEHHITVVALASKILSNLDPSDTFVHLTFELINITWYLNEILDGFLPTDPSDPAIRLEEWYQKYAFHHQALSAPPYLLDLLYYTSEVRWHVHLHGLYAHRQPLETHLSHILDITTRLGQYTISSDPSLATTTINSFVVPLCIFVAWNWREDTVSARISTILNSLRVELDLVRVVSAYIDTLVTADYHEGTPTEIRLFGQSPRILQLWHIQECCWDLLRRGEPVVRK</sequence>